<dbReference type="Pfam" id="PF11964">
    <property type="entry name" value="SpoIIAA-like"/>
    <property type="match status" value="1"/>
</dbReference>
<evidence type="ECO:0000313" key="2">
    <source>
        <dbReference type="Proteomes" id="UP000653730"/>
    </source>
</evidence>
<keyword evidence="2" id="KW-1185">Reference proteome</keyword>
<dbReference type="SUPFAM" id="SSF52091">
    <property type="entry name" value="SpoIIaa-like"/>
    <property type="match status" value="1"/>
</dbReference>
<comment type="caution">
    <text evidence="1">The sequence shown here is derived from an EMBL/GenBank/DDBJ whole genome shotgun (WGS) entry which is preliminary data.</text>
</comment>
<reference evidence="1 2" key="1">
    <citation type="submission" date="2020-09" db="EMBL/GenBank/DDBJ databases">
        <title>Sinomicrobium weinanense sp. nov., a halophilic bacteria isolated from saline-alkali soil.</title>
        <authorList>
            <person name="Wu P."/>
            <person name="Ren H."/>
            <person name="Mei Y."/>
            <person name="Liang Y."/>
            <person name="Chen Z."/>
        </authorList>
    </citation>
    <scope>NUCLEOTIDE SEQUENCE [LARGE SCALE GENOMIC DNA]</scope>
    <source>
        <strain evidence="1 2">FJxs</strain>
    </source>
</reference>
<dbReference type="InterPro" id="IPR021866">
    <property type="entry name" value="SpoIIAA-like"/>
</dbReference>
<dbReference type="RefSeq" id="WP_187967521.1">
    <property type="nucleotide sequence ID" value="NZ_JACVDC010000112.1"/>
</dbReference>
<dbReference type="InterPro" id="IPR038396">
    <property type="entry name" value="SpoIIAA-like_sf"/>
</dbReference>
<dbReference type="AlphaFoldDB" id="A0A926Q5Q3"/>
<protein>
    <submittedName>
        <fullName evidence="1">STAS/SEC14 domain-containing protein</fullName>
    </submittedName>
</protein>
<name>A0A926Q5Q3_9FLAO</name>
<dbReference type="EMBL" id="JACVDC010000112">
    <property type="protein sequence ID" value="MBC9798401.1"/>
    <property type="molecule type" value="Genomic_DNA"/>
</dbReference>
<dbReference type="Proteomes" id="UP000653730">
    <property type="component" value="Unassembled WGS sequence"/>
</dbReference>
<evidence type="ECO:0000313" key="1">
    <source>
        <dbReference type="EMBL" id="MBC9798401.1"/>
    </source>
</evidence>
<gene>
    <name evidence="1" type="ORF">IBL28_20705</name>
</gene>
<organism evidence="1 2">
    <name type="scientific">Sinomicrobium weinanense</name>
    <dbReference type="NCBI Taxonomy" id="2842200"/>
    <lineage>
        <taxon>Bacteria</taxon>
        <taxon>Pseudomonadati</taxon>
        <taxon>Bacteroidota</taxon>
        <taxon>Flavobacteriia</taxon>
        <taxon>Flavobacteriales</taxon>
        <taxon>Flavobacteriaceae</taxon>
        <taxon>Sinomicrobium</taxon>
    </lineage>
</organism>
<proteinExistence type="predicted"/>
<sequence>MPKRVKLDFGILEFHENFVISELDEGIHFVSEQNKVLISACLKHFKDKPFGYISNRIYSYSVDPFIYVETEHIENFVAMAVVVSTSAQKLSSRVEKMFCKRPFRYFYNLEEARAWIENTINTGIASGQHPFTRPPGI</sequence>
<accession>A0A926Q5Q3</accession>
<dbReference type="InterPro" id="IPR036513">
    <property type="entry name" value="STAS_dom_sf"/>
</dbReference>
<dbReference type="Gene3D" id="3.40.50.10600">
    <property type="entry name" value="SpoIIaa-like domains"/>
    <property type="match status" value="1"/>
</dbReference>